<dbReference type="SUPFAM" id="SSF46689">
    <property type="entry name" value="Homeodomain-like"/>
    <property type="match status" value="1"/>
</dbReference>
<gene>
    <name evidence="6" type="ORF">E1956_30215</name>
</gene>
<dbReference type="Proteomes" id="UP000295727">
    <property type="component" value="Chromosome 3"/>
</dbReference>
<keyword evidence="3" id="KW-0804">Transcription</keyword>
<feature type="domain" description="HTH tetR-type" evidence="5">
    <location>
        <begin position="64"/>
        <end position="124"/>
    </location>
</feature>
<proteinExistence type="predicted"/>
<dbReference type="InterPro" id="IPR050109">
    <property type="entry name" value="HTH-type_TetR-like_transc_reg"/>
</dbReference>
<dbReference type="PANTHER" id="PTHR30055:SF234">
    <property type="entry name" value="HTH-TYPE TRANSCRIPTIONAL REGULATOR BETI"/>
    <property type="match status" value="1"/>
</dbReference>
<name>A0A4P7D410_9BURK</name>
<accession>A0A4P7D410</accession>
<dbReference type="KEGG" id="ppai:E1956_30215"/>
<keyword evidence="2 4" id="KW-0238">DNA-binding</keyword>
<keyword evidence="1" id="KW-0805">Transcription regulation</keyword>
<organism evidence="6 7">
    <name type="scientific">Paraburkholderia pallida</name>
    <dbReference type="NCBI Taxonomy" id="2547399"/>
    <lineage>
        <taxon>Bacteria</taxon>
        <taxon>Pseudomonadati</taxon>
        <taxon>Pseudomonadota</taxon>
        <taxon>Betaproteobacteria</taxon>
        <taxon>Burkholderiales</taxon>
        <taxon>Burkholderiaceae</taxon>
        <taxon>Paraburkholderia</taxon>
    </lineage>
</organism>
<dbReference type="PROSITE" id="PS50977">
    <property type="entry name" value="HTH_TETR_2"/>
    <property type="match status" value="1"/>
</dbReference>
<evidence type="ECO:0000256" key="4">
    <source>
        <dbReference type="PROSITE-ProRule" id="PRU00335"/>
    </source>
</evidence>
<protein>
    <submittedName>
        <fullName evidence="6">TetR/AcrR family transcriptional regulator</fullName>
    </submittedName>
</protein>
<evidence type="ECO:0000256" key="1">
    <source>
        <dbReference type="ARBA" id="ARBA00023015"/>
    </source>
</evidence>
<evidence type="ECO:0000259" key="5">
    <source>
        <dbReference type="PROSITE" id="PS50977"/>
    </source>
</evidence>
<dbReference type="EMBL" id="CP038150">
    <property type="protein sequence ID" value="QBR01465.1"/>
    <property type="molecule type" value="Genomic_DNA"/>
</dbReference>
<dbReference type="InterPro" id="IPR001647">
    <property type="entry name" value="HTH_TetR"/>
</dbReference>
<evidence type="ECO:0000313" key="7">
    <source>
        <dbReference type="Proteomes" id="UP000295727"/>
    </source>
</evidence>
<dbReference type="GO" id="GO:0003700">
    <property type="term" value="F:DNA-binding transcription factor activity"/>
    <property type="evidence" value="ECO:0007669"/>
    <property type="project" value="TreeGrafter"/>
</dbReference>
<dbReference type="Gene3D" id="1.10.357.10">
    <property type="entry name" value="Tetracycline Repressor, domain 2"/>
    <property type="match status" value="1"/>
</dbReference>
<dbReference type="PANTHER" id="PTHR30055">
    <property type="entry name" value="HTH-TYPE TRANSCRIPTIONAL REGULATOR RUTR"/>
    <property type="match status" value="1"/>
</dbReference>
<dbReference type="OrthoDB" id="8799388at2"/>
<reference evidence="6 7" key="1">
    <citation type="submission" date="2019-03" db="EMBL/GenBank/DDBJ databases">
        <title>Paraburkholderia sp. 7MH5, isolated from subtropical forest soil.</title>
        <authorList>
            <person name="Gao Z.-H."/>
            <person name="Qiu L.-H."/>
        </authorList>
    </citation>
    <scope>NUCLEOTIDE SEQUENCE [LARGE SCALE GENOMIC DNA]</scope>
    <source>
        <strain evidence="6 7">7MH5</strain>
    </source>
</reference>
<dbReference type="InterPro" id="IPR009057">
    <property type="entry name" value="Homeodomain-like_sf"/>
</dbReference>
<evidence type="ECO:0000256" key="3">
    <source>
        <dbReference type="ARBA" id="ARBA00023163"/>
    </source>
</evidence>
<dbReference type="AlphaFoldDB" id="A0A4P7D410"/>
<evidence type="ECO:0000256" key="2">
    <source>
        <dbReference type="ARBA" id="ARBA00023125"/>
    </source>
</evidence>
<evidence type="ECO:0000313" key="6">
    <source>
        <dbReference type="EMBL" id="QBR01465.1"/>
    </source>
</evidence>
<keyword evidence="7" id="KW-1185">Reference proteome</keyword>
<dbReference type="GO" id="GO:0000976">
    <property type="term" value="F:transcription cis-regulatory region binding"/>
    <property type="evidence" value="ECO:0007669"/>
    <property type="project" value="TreeGrafter"/>
</dbReference>
<feature type="DNA-binding region" description="H-T-H motif" evidence="4">
    <location>
        <begin position="87"/>
        <end position="106"/>
    </location>
</feature>
<dbReference type="Pfam" id="PF00440">
    <property type="entry name" value="TetR_N"/>
    <property type="match status" value="1"/>
</dbReference>
<sequence length="275" mass="30355">MTLSRMIRIPTTKDTDGYRLKRCYRVSFSGSTKGFPMSKPIDKPLSESLESGDGFVAPRYRSGQRSADALLEAGRALLVEISYEALSINDLCAEADLTKGAFYRRFESKDAFFLALQRLALDDAQRVQQALEQALARTDGTPATFAECAIEVVEAVRLWHLRHRGVIRASLQRRDHTSEGWQPFKAFARGFVEDMATHLTRLPELRRNKRAAERLTVAFQTVIATMINAALNDPGPLSLADAAMTEALAEMLVLYVTSSAADAVKRSPAGTAPKS</sequence>